<keyword evidence="2" id="KW-1185">Reference proteome</keyword>
<protein>
    <submittedName>
        <fullName evidence="1">Uncharacterized protein</fullName>
    </submittedName>
</protein>
<gene>
    <name evidence="1" type="ORF">RJT34_24851</name>
</gene>
<evidence type="ECO:0000313" key="2">
    <source>
        <dbReference type="Proteomes" id="UP001359559"/>
    </source>
</evidence>
<dbReference type="AlphaFoldDB" id="A0AAN9FVJ1"/>
<proteinExistence type="predicted"/>
<organism evidence="1 2">
    <name type="scientific">Clitoria ternatea</name>
    <name type="common">Butterfly pea</name>
    <dbReference type="NCBI Taxonomy" id="43366"/>
    <lineage>
        <taxon>Eukaryota</taxon>
        <taxon>Viridiplantae</taxon>
        <taxon>Streptophyta</taxon>
        <taxon>Embryophyta</taxon>
        <taxon>Tracheophyta</taxon>
        <taxon>Spermatophyta</taxon>
        <taxon>Magnoliopsida</taxon>
        <taxon>eudicotyledons</taxon>
        <taxon>Gunneridae</taxon>
        <taxon>Pentapetalae</taxon>
        <taxon>rosids</taxon>
        <taxon>fabids</taxon>
        <taxon>Fabales</taxon>
        <taxon>Fabaceae</taxon>
        <taxon>Papilionoideae</taxon>
        <taxon>50 kb inversion clade</taxon>
        <taxon>NPAAA clade</taxon>
        <taxon>indigoferoid/millettioid clade</taxon>
        <taxon>Phaseoleae</taxon>
        <taxon>Clitoria</taxon>
    </lineage>
</organism>
<dbReference type="EMBL" id="JAYKXN010000006">
    <property type="protein sequence ID" value="KAK7279793.1"/>
    <property type="molecule type" value="Genomic_DNA"/>
</dbReference>
<dbReference type="Proteomes" id="UP001359559">
    <property type="component" value="Unassembled WGS sequence"/>
</dbReference>
<evidence type="ECO:0000313" key="1">
    <source>
        <dbReference type="EMBL" id="KAK7279793.1"/>
    </source>
</evidence>
<comment type="caution">
    <text evidence="1">The sequence shown here is derived from an EMBL/GenBank/DDBJ whole genome shotgun (WGS) entry which is preliminary data.</text>
</comment>
<accession>A0AAN9FVJ1</accession>
<reference evidence="1 2" key="1">
    <citation type="submission" date="2024-01" db="EMBL/GenBank/DDBJ databases">
        <title>The genomes of 5 underutilized Papilionoideae crops provide insights into root nodulation and disease resistance.</title>
        <authorList>
            <person name="Yuan L."/>
        </authorList>
    </citation>
    <scope>NUCLEOTIDE SEQUENCE [LARGE SCALE GENOMIC DNA]</scope>
    <source>
        <strain evidence="1">LY-2023</strain>
        <tissue evidence="1">Leaf</tissue>
    </source>
</reference>
<sequence length="99" mass="11328">MYLKCATKDRRQGERACWAILRTKESENKTWFLYHDITHKHRHANANANSCLVGCVARATPSACCFSSFFPGMPSPFGFFVYLNGLTPTSFEWNVMEAR</sequence>
<name>A0AAN9FVJ1_CLITE</name>